<dbReference type="PANTHER" id="PTHR33495:SF2">
    <property type="entry name" value="ANTI-SIGMA FACTOR ANTAGONIST TM_1081-RELATED"/>
    <property type="match status" value="1"/>
</dbReference>
<feature type="domain" description="STAS" evidence="1">
    <location>
        <begin position="1"/>
        <end position="102"/>
    </location>
</feature>
<proteinExistence type="predicted"/>
<evidence type="ECO:0000259" key="1">
    <source>
        <dbReference type="PROSITE" id="PS50801"/>
    </source>
</evidence>
<dbReference type="PANTHER" id="PTHR33495">
    <property type="entry name" value="ANTI-SIGMA FACTOR ANTAGONIST TM_1081-RELATED-RELATED"/>
    <property type="match status" value="1"/>
</dbReference>
<evidence type="ECO:0000313" key="3">
    <source>
        <dbReference type="Proteomes" id="UP001164963"/>
    </source>
</evidence>
<name>A0ABY6PKS0_9ACTN</name>
<dbReference type="InterPro" id="IPR002645">
    <property type="entry name" value="STAS_dom"/>
</dbReference>
<dbReference type="CDD" id="cd07043">
    <property type="entry name" value="STAS_anti-anti-sigma_factors"/>
    <property type="match status" value="1"/>
</dbReference>
<protein>
    <submittedName>
        <fullName evidence="2">STAS domain-containing protein</fullName>
    </submittedName>
</protein>
<accession>A0ABY6PKS0</accession>
<dbReference type="Gene3D" id="3.30.750.24">
    <property type="entry name" value="STAS domain"/>
    <property type="match status" value="1"/>
</dbReference>
<dbReference type="InterPro" id="IPR036513">
    <property type="entry name" value="STAS_dom_sf"/>
</dbReference>
<organism evidence="2 3">
    <name type="scientific">Streptomyces drozdowiczii</name>
    <dbReference type="NCBI Taxonomy" id="202862"/>
    <lineage>
        <taxon>Bacteria</taxon>
        <taxon>Bacillati</taxon>
        <taxon>Actinomycetota</taxon>
        <taxon>Actinomycetes</taxon>
        <taxon>Kitasatosporales</taxon>
        <taxon>Streptomycetaceae</taxon>
        <taxon>Streptomyces</taxon>
    </lineage>
</organism>
<dbReference type="RefSeq" id="WP_242442126.1">
    <property type="nucleotide sequence ID" value="NZ_CP098740.1"/>
</dbReference>
<evidence type="ECO:0000313" key="2">
    <source>
        <dbReference type="EMBL" id="UZK52848.1"/>
    </source>
</evidence>
<dbReference type="Proteomes" id="UP001164963">
    <property type="component" value="Chromosome"/>
</dbReference>
<sequence>MVTQYARHGVWVVAAHGSCDAQSIARLEEALTTAAWTQPKVVLDASGITFADSSLLNLLILTHRSVALRVAGAGPHLQRLLRITGLDAVLYVRGTVEEAAAC</sequence>
<dbReference type="InterPro" id="IPR058548">
    <property type="entry name" value="MlaB-like_STAS"/>
</dbReference>
<keyword evidence="3" id="KW-1185">Reference proteome</keyword>
<gene>
    <name evidence="2" type="ORF">NEH16_00830</name>
</gene>
<dbReference type="Pfam" id="PF13466">
    <property type="entry name" value="STAS_2"/>
    <property type="match status" value="1"/>
</dbReference>
<dbReference type="PROSITE" id="PS50801">
    <property type="entry name" value="STAS"/>
    <property type="match status" value="1"/>
</dbReference>
<dbReference type="SUPFAM" id="SSF52091">
    <property type="entry name" value="SpoIIaa-like"/>
    <property type="match status" value="1"/>
</dbReference>
<dbReference type="EMBL" id="CP098740">
    <property type="protein sequence ID" value="UZK52848.1"/>
    <property type="molecule type" value="Genomic_DNA"/>
</dbReference>
<reference evidence="2" key="1">
    <citation type="journal article" date="2022" name="Front. Microbiol.">
        <title>Mirubactin C rescues the lethal effect of cell wall biosynthesis mutations in Bacillus subtilis.</title>
        <authorList>
            <person name="Kepplinger B."/>
            <person name="Wen X."/>
            <person name="Tyler A.R."/>
            <person name="Kim B.Y."/>
            <person name="Brown J."/>
            <person name="Banks P."/>
            <person name="Dashti Y."/>
            <person name="Mackenzie E.S."/>
            <person name="Wills C."/>
            <person name="Kawai Y."/>
            <person name="Waldron K.J."/>
            <person name="Allenby N.E.E."/>
            <person name="Wu L.J."/>
            <person name="Hall M.J."/>
            <person name="Errington J."/>
        </authorList>
    </citation>
    <scope>NUCLEOTIDE SEQUENCE</scope>
    <source>
        <strain evidence="2">MDA8-470</strain>
    </source>
</reference>